<evidence type="ECO:0000313" key="5">
    <source>
        <dbReference type="RefSeq" id="XP_030625356.1"/>
    </source>
</evidence>
<dbReference type="CTD" id="400916"/>
<dbReference type="PANTHER" id="PTHR13523:SF4">
    <property type="entry name" value="COILED-COIL-HELIX-COILED-COIL-HELIX DOMAIN-CONTAINING PROTEIN 10, MITOCHONDRIAL"/>
    <property type="match status" value="1"/>
</dbReference>
<dbReference type="GO" id="GO:0007005">
    <property type="term" value="P:mitochondrion organization"/>
    <property type="evidence" value="ECO:0007669"/>
    <property type="project" value="InterPro"/>
</dbReference>
<dbReference type="InterPro" id="IPR010625">
    <property type="entry name" value="CHCH"/>
</dbReference>
<feature type="compositionally biased region" description="Low complexity" evidence="2">
    <location>
        <begin position="1"/>
        <end position="18"/>
    </location>
</feature>
<dbReference type="FunCoup" id="A0A6J2V292">
    <property type="interactions" value="867"/>
</dbReference>
<feature type="compositionally biased region" description="Polar residues" evidence="2">
    <location>
        <begin position="75"/>
        <end position="89"/>
    </location>
</feature>
<name>A0A6J2V292_CHACN</name>
<proteinExistence type="predicted"/>
<evidence type="ECO:0000256" key="1">
    <source>
        <dbReference type="ARBA" id="ARBA00023157"/>
    </source>
</evidence>
<dbReference type="RefSeq" id="XP_030625356.1">
    <property type="nucleotide sequence ID" value="XM_030769496.1"/>
</dbReference>
<dbReference type="OrthoDB" id="1106148at2759"/>
<feature type="domain" description="CHCH" evidence="3">
    <location>
        <begin position="102"/>
        <end position="133"/>
    </location>
</feature>
<dbReference type="InterPro" id="IPR055304">
    <property type="entry name" value="CHCHD2/10-like"/>
</dbReference>
<feature type="region of interest" description="Disordered" evidence="2">
    <location>
        <begin position="1"/>
        <end position="51"/>
    </location>
</feature>
<dbReference type="Proteomes" id="UP000504632">
    <property type="component" value="Chromosome 3"/>
</dbReference>
<dbReference type="GO" id="GO:0005739">
    <property type="term" value="C:mitochondrion"/>
    <property type="evidence" value="ECO:0007669"/>
    <property type="project" value="TreeGrafter"/>
</dbReference>
<feature type="region of interest" description="Disordered" evidence="2">
    <location>
        <begin position="68"/>
        <end position="102"/>
    </location>
</feature>
<reference evidence="5" key="1">
    <citation type="submission" date="2025-08" db="UniProtKB">
        <authorList>
            <consortium name="RefSeq"/>
        </authorList>
    </citation>
    <scope>IDENTIFICATION</scope>
</reference>
<dbReference type="GeneID" id="115808202"/>
<dbReference type="PANTHER" id="PTHR13523">
    <property type="entry name" value="COILED-COIL-HELIX-COILED-COIL-HELIX DOMAIN CONTAINING 2/NUR77"/>
    <property type="match status" value="1"/>
</dbReference>
<evidence type="ECO:0000256" key="2">
    <source>
        <dbReference type="SAM" id="MobiDB-lite"/>
    </source>
</evidence>
<feature type="compositionally biased region" description="Pro residues" evidence="2">
    <location>
        <begin position="19"/>
        <end position="39"/>
    </location>
</feature>
<sequence>MARGSRSRPSAPASAPAPSYTPAPAPPPPAALAPAPAQPKQPGLMAQMASTAAGVAVGSAVGHVMGSALTGAFSGGSSSEPAKPTSTHQEPPRAAPPQPGPCHFEVRQFLDCATTQADLSLCEGFNEALKQCKYTHGVTSLV</sequence>
<gene>
    <name evidence="5" type="primary">chchd10</name>
</gene>
<keyword evidence="1" id="KW-1015">Disulfide bond</keyword>
<protein>
    <submittedName>
        <fullName evidence="5">Coiled-coil-helix-coiled-coil-helix domain-containing protein 10, mitochondrial</fullName>
    </submittedName>
</protein>
<dbReference type="InParanoid" id="A0A6J2V292"/>
<keyword evidence="4" id="KW-1185">Reference proteome</keyword>
<accession>A0A6J2V292</accession>
<organism evidence="4 5">
    <name type="scientific">Chanos chanos</name>
    <name type="common">Milkfish</name>
    <name type="synonym">Mugil chanos</name>
    <dbReference type="NCBI Taxonomy" id="29144"/>
    <lineage>
        <taxon>Eukaryota</taxon>
        <taxon>Metazoa</taxon>
        <taxon>Chordata</taxon>
        <taxon>Craniata</taxon>
        <taxon>Vertebrata</taxon>
        <taxon>Euteleostomi</taxon>
        <taxon>Actinopterygii</taxon>
        <taxon>Neopterygii</taxon>
        <taxon>Teleostei</taxon>
        <taxon>Ostariophysi</taxon>
        <taxon>Gonorynchiformes</taxon>
        <taxon>Chanidae</taxon>
        <taxon>Chanos</taxon>
    </lineage>
</organism>
<dbReference type="Pfam" id="PF06747">
    <property type="entry name" value="CHCH"/>
    <property type="match status" value="1"/>
</dbReference>
<dbReference type="GO" id="GO:0005634">
    <property type="term" value="C:nucleus"/>
    <property type="evidence" value="ECO:0007669"/>
    <property type="project" value="TreeGrafter"/>
</dbReference>
<evidence type="ECO:0000313" key="4">
    <source>
        <dbReference type="Proteomes" id="UP000504632"/>
    </source>
</evidence>
<dbReference type="AlphaFoldDB" id="A0A6J2V292"/>
<evidence type="ECO:0000259" key="3">
    <source>
        <dbReference type="Pfam" id="PF06747"/>
    </source>
</evidence>